<evidence type="ECO:0000313" key="1">
    <source>
        <dbReference type="EMBL" id="KAK5631258.1"/>
    </source>
</evidence>
<organism evidence="1 2">
    <name type="scientific">Xylaria bambusicola</name>
    <dbReference type="NCBI Taxonomy" id="326684"/>
    <lineage>
        <taxon>Eukaryota</taxon>
        <taxon>Fungi</taxon>
        <taxon>Dikarya</taxon>
        <taxon>Ascomycota</taxon>
        <taxon>Pezizomycotina</taxon>
        <taxon>Sordariomycetes</taxon>
        <taxon>Xylariomycetidae</taxon>
        <taxon>Xylariales</taxon>
        <taxon>Xylariaceae</taxon>
        <taxon>Xylaria</taxon>
    </lineage>
</organism>
<evidence type="ECO:0000313" key="2">
    <source>
        <dbReference type="Proteomes" id="UP001305414"/>
    </source>
</evidence>
<dbReference type="EMBL" id="JAWHQM010000019">
    <property type="protein sequence ID" value="KAK5631258.1"/>
    <property type="molecule type" value="Genomic_DNA"/>
</dbReference>
<proteinExistence type="predicted"/>
<sequence length="142" mass="16229">MVRPVMSESEEAGSQVEGFIHVGLEPDPFRDPEDTYYFFDEGHDILLEDDIPSYQIEDAVISRSFLDNSWNTSYPPMAIHEPALRGFDESYTKFFGDLRRMQPAPLVGYGATSKTELRAFREVGKDWVEGYEVSSVFRLVCS</sequence>
<name>A0AAN7UK59_9PEZI</name>
<protein>
    <submittedName>
        <fullName evidence="1">Uncharacterized protein</fullName>
    </submittedName>
</protein>
<gene>
    <name evidence="1" type="ORF">RRF57_006972</name>
</gene>
<reference evidence="1 2" key="1">
    <citation type="submission" date="2023-10" db="EMBL/GenBank/DDBJ databases">
        <title>Draft genome sequence of Xylaria bambusicola isolate GMP-LS, the root and basal stem rot pathogen of sugarcane in Indonesia.</title>
        <authorList>
            <person name="Selvaraj P."/>
            <person name="Muralishankar V."/>
            <person name="Muruganantham S."/>
            <person name="Sp S."/>
            <person name="Haryani S."/>
            <person name="Lau K.J.X."/>
            <person name="Naqvi N.I."/>
        </authorList>
    </citation>
    <scope>NUCLEOTIDE SEQUENCE [LARGE SCALE GENOMIC DNA]</scope>
    <source>
        <strain evidence="1">GMP-LS</strain>
    </source>
</reference>
<dbReference type="AlphaFoldDB" id="A0AAN7UK59"/>
<dbReference type="Proteomes" id="UP001305414">
    <property type="component" value="Unassembled WGS sequence"/>
</dbReference>
<comment type="caution">
    <text evidence="1">The sequence shown here is derived from an EMBL/GenBank/DDBJ whole genome shotgun (WGS) entry which is preliminary data.</text>
</comment>
<accession>A0AAN7UK59</accession>
<keyword evidence="2" id="KW-1185">Reference proteome</keyword>